<evidence type="ECO:0000313" key="3">
    <source>
        <dbReference type="Proteomes" id="UP000190389"/>
    </source>
</evidence>
<feature type="transmembrane region" description="Helical" evidence="1">
    <location>
        <begin position="211"/>
        <end position="232"/>
    </location>
</feature>
<feature type="transmembrane region" description="Helical" evidence="1">
    <location>
        <begin position="174"/>
        <end position="199"/>
    </location>
</feature>
<protein>
    <submittedName>
        <fullName evidence="2">Uncharacterized protein</fullName>
    </submittedName>
</protein>
<dbReference type="EMBL" id="FUXF01000013">
    <property type="protein sequence ID" value="SJZ53572.1"/>
    <property type="molecule type" value="Genomic_DNA"/>
</dbReference>
<feature type="transmembrane region" description="Helical" evidence="1">
    <location>
        <begin position="12"/>
        <end position="35"/>
    </location>
</feature>
<keyword evidence="3" id="KW-1185">Reference proteome</keyword>
<evidence type="ECO:0000313" key="2">
    <source>
        <dbReference type="EMBL" id="SJZ53572.1"/>
    </source>
</evidence>
<keyword evidence="1" id="KW-0472">Membrane</keyword>
<keyword evidence="1" id="KW-0812">Transmembrane</keyword>
<accession>A0A1T4LFK9</accession>
<name>A0A1T4LFK9_9BACT</name>
<dbReference type="RefSeq" id="WP_078747163.1">
    <property type="nucleotide sequence ID" value="NZ_CP137850.1"/>
</dbReference>
<proteinExistence type="predicted"/>
<dbReference type="AlphaFoldDB" id="A0A1T4LFK9"/>
<sequence>MEQFKSTKKTFIMSIIYAVISFAYLIGFCGIYWFISELSEKPVLGKEYIISSYTLFIIWTFIVSIVFGFVLIYVTFNFFIRLNKKTKNDIENRFPSNMNKYWQFVYKYFYLKPNVSSYSYTNNHNKNKRKLAVGSLITLFTIFNVCCYIAILVLRLVLVLKYSPENDYSTYSIFFIWFVLVAIAAYISNKAFVYFLLKWNDLTVNDYKNSIVRFIIWIFGSTFPFSILQLQLRYAKSKQQITEKFEYE</sequence>
<reference evidence="3" key="1">
    <citation type="submission" date="2017-02" db="EMBL/GenBank/DDBJ databases">
        <authorList>
            <person name="Varghese N."/>
            <person name="Submissions S."/>
        </authorList>
    </citation>
    <scope>NUCLEOTIDE SEQUENCE [LARGE SCALE GENOMIC DNA]</scope>
    <source>
        <strain evidence="3">ATCC 27862</strain>
    </source>
</reference>
<evidence type="ECO:0000256" key="1">
    <source>
        <dbReference type="SAM" id="Phobius"/>
    </source>
</evidence>
<gene>
    <name evidence="2" type="ORF">SAMN02745154_00438</name>
</gene>
<dbReference type="InterPro" id="IPR036259">
    <property type="entry name" value="MFS_trans_sf"/>
</dbReference>
<feature type="transmembrane region" description="Helical" evidence="1">
    <location>
        <begin position="131"/>
        <end position="154"/>
    </location>
</feature>
<dbReference type="STRING" id="171291.SAMN02745154_00438"/>
<organism evidence="2 3">
    <name type="scientific">Mycoplasmopsis verecunda</name>
    <dbReference type="NCBI Taxonomy" id="171291"/>
    <lineage>
        <taxon>Bacteria</taxon>
        <taxon>Bacillati</taxon>
        <taxon>Mycoplasmatota</taxon>
        <taxon>Mycoplasmoidales</taxon>
        <taxon>Metamycoplasmataceae</taxon>
        <taxon>Mycoplasmopsis</taxon>
    </lineage>
</organism>
<dbReference type="SUPFAM" id="SSF103473">
    <property type="entry name" value="MFS general substrate transporter"/>
    <property type="match status" value="1"/>
</dbReference>
<dbReference type="Proteomes" id="UP000190389">
    <property type="component" value="Unassembled WGS sequence"/>
</dbReference>
<feature type="transmembrane region" description="Helical" evidence="1">
    <location>
        <begin position="55"/>
        <end position="80"/>
    </location>
</feature>
<keyword evidence="1" id="KW-1133">Transmembrane helix</keyword>